<evidence type="ECO:0000313" key="3">
    <source>
        <dbReference type="Proteomes" id="UP000054845"/>
    </source>
</evidence>
<feature type="region of interest" description="Disordered" evidence="1">
    <location>
        <begin position="122"/>
        <end position="144"/>
    </location>
</feature>
<dbReference type="AlphaFoldDB" id="A0A0N7L979"/>
<reference evidence="2 3" key="1">
    <citation type="submission" date="2014-09" db="EMBL/GenBank/DDBJ databases">
        <authorList>
            <person name="Magalhaes I.L.F."/>
            <person name="Oliveira U."/>
            <person name="Santos F.R."/>
            <person name="Vidigal T.H.D.A."/>
            <person name="Brescovit A.D."/>
            <person name="Santos A.J."/>
        </authorList>
    </citation>
    <scope>NUCLEOTIDE SEQUENCE [LARGE SCALE GENOMIC DNA]</scope>
</reference>
<feature type="compositionally biased region" description="Polar residues" evidence="1">
    <location>
        <begin position="561"/>
        <end position="594"/>
    </location>
</feature>
<feature type="compositionally biased region" description="Polar residues" evidence="1">
    <location>
        <begin position="602"/>
        <end position="619"/>
    </location>
</feature>
<accession>A0A0N7L979</accession>
<sequence length="631" mass="68647">MPTHISNREAGSSHHADHPVGEVQAAKPTLEQLFCHNERFSYNETQSDALARSITEHDNMGEIFKIADAAAKIVLSGGSIAAAIGRLKDSEGNFIDAFELAKSTMTGPEVLMYNAWRQGSKPPKMRWHSRPESQHGQTMAPVGDGGALEQRVRSQAGHHRPRAPHDVDHIAGIHVALLRQALRDIYKPHDESVAESVVDEDVDSFLHQYPLLLPLVTSHAKIIAVRDDSQLSDTLQNARKHVEFKAASRYADLLEARLFEFEAYTTTMVTNLTSNIQVLRARAKACEPVSRIGHSSGHQLLSIQPALDRNGNHLAQKGPTQGTYHNLAIGSASQYNIMHGDAFEHDTLEIRDGQGSWPVNQVHDQMRSPGASGAASRGTSRKHAVTDADKAGGGNTQPKPNSPSANPRLVRQDDEAFQEGVLMDVEEADDELGEEHRSEYEARSEEDEAASDSETSSYHPEDPASPYPDELQNNVSTHLGHSGKIAQQATSSRSMAPSDTEREDEASESTMRKHETHQQSGSSGDHPAYNATAGPGSVEAAMLQGNLRQVLLKNESHPRDASSNQSPGSGQLRAQPSQNSPRQAPLDSQSSSAPISAPRNRNPLQTGLHSEPQNGAIKSNNKRWRPDSGIA</sequence>
<proteinExistence type="predicted"/>
<dbReference type="EMBL" id="CCYA01000192">
    <property type="protein sequence ID" value="CEH13034.1"/>
    <property type="molecule type" value="Genomic_DNA"/>
</dbReference>
<feature type="compositionally biased region" description="Basic and acidic residues" evidence="1">
    <location>
        <begin position="434"/>
        <end position="443"/>
    </location>
</feature>
<feature type="region of interest" description="Disordered" evidence="1">
    <location>
        <begin position="428"/>
        <end position="631"/>
    </location>
</feature>
<evidence type="ECO:0000256" key="1">
    <source>
        <dbReference type="SAM" id="MobiDB-lite"/>
    </source>
</evidence>
<organism evidence="2 3">
    <name type="scientific">Ceraceosorus bombacis</name>
    <dbReference type="NCBI Taxonomy" id="401625"/>
    <lineage>
        <taxon>Eukaryota</taxon>
        <taxon>Fungi</taxon>
        <taxon>Dikarya</taxon>
        <taxon>Basidiomycota</taxon>
        <taxon>Ustilaginomycotina</taxon>
        <taxon>Exobasidiomycetes</taxon>
        <taxon>Ceraceosorales</taxon>
        <taxon>Ceraceosoraceae</taxon>
        <taxon>Ceraceosorus</taxon>
    </lineage>
</organism>
<feature type="region of interest" description="Disordered" evidence="1">
    <location>
        <begin position="353"/>
        <end position="410"/>
    </location>
</feature>
<keyword evidence="3" id="KW-1185">Reference proteome</keyword>
<dbReference type="Proteomes" id="UP000054845">
    <property type="component" value="Unassembled WGS sequence"/>
</dbReference>
<dbReference type="OrthoDB" id="10362873at2759"/>
<evidence type="ECO:0000313" key="2">
    <source>
        <dbReference type="EMBL" id="CEH13034.1"/>
    </source>
</evidence>
<feature type="compositionally biased region" description="Polar residues" evidence="1">
    <location>
        <begin position="396"/>
        <end position="405"/>
    </location>
</feature>
<feature type="compositionally biased region" description="Polar residues" evidence="1">
    <location>
        <begin position="471"/>
        <end position="497"/>
    </location>
</feature>
<name>A0A0N7L979_9BASI</name>
<protein>
    <submittedName>
        <fullName evidence="2">Uncharacterized protein</fullName>
    </submittedName>
</protein>